<protein>
    <submittedName>
        <fullName evidence="1">Uncharacterized protein</fullName>
    </submittedName>
</protein>
<organism evidence="1 2">
    <name type="scientific">Trueperella pyogenes</name>
    <dbReference type="NCBI Taxonomy" id="1661"/>
    <lineage>
        <taxon>Bacteria</taxon>
        <taxon>Bacillati</taxon>
        <taxon>Actinomycetota</taxon>
        <taxon>Actinomycetes</taxon>
        <taxon>Actinomycetales</taxon>
        <taxon>Actinomycetaceae</taxon>
        <taxon>Trueperella</taxon>
    </lineage>
</organism>
<dbReference type="EMBL" id="JBAGNM010000027">
    <property type="protein sequence ID" value="MEW6955439.1"/>
    <property type="molecule type" value="Genomic_DNA"/>
</dbReference>
<evidence type="ECO:0000313" key="1">
    <source>
        <dbReference type="EMBL" id="MEW6955439.1"/>
    </source>
</evidence>
<dbReference type="RefSeq" id="WP_367246415.1">
    <property type="nucleotide sequence ID" value="NZ_JBAGNM010000027.1"/>
</dbReference>
<reference evidence="1 2" key="1">
    <citation type="submission" date="2024-01" db="EMBL/GenBank/DDBJ databases">
        <title>Genomic analysis and antimicrobial resistance profiles of Trueperella pyogenes isolated from domestic and wild animals.</title>
        <authorList>
            <person name="Magossi G."/>
            <person name="Gzyl K.E."/>
            <person name="Holman D.B."/>
            <person name="Amat S."/>
        </authorList>
    </citation>
    <scope>NUCLEOTIDE SEQUENCE [LARGE SCALE GENOMIC DNA]</scope>
    <source>
        <strain evidence="1 2">1494</strain>
    </source>
</reference>
<keyword evidence="2" id="KW-1185">Reference proteome</keyword>
<comment type="caution">
    <text evidence="1">The sequence shown here is derived from an EMBL/GenBank/DDBJ whole genome shotgun (WGS) entry which is preliminary data.</text>
</comment>
<sequence>MAHGDTLLHPKHVDEEPFEAIVSKRWTKTLIRDNGVCKYALTA</sequence>
<accession>A0ABV3NDZ1</accession>
<evidence type="ECO:0000313" key="2">
    <source>
        <dbReference type="Proteomes" id="UP001555100"/>
    </source>
</evidence>
<name>A0ABV3NDZ1_9ACTO</name>
<proteinExistence type="predicted"/>
<dbReference type="Proteomes" id="UP001555100">
    <property type="component" value="Unassembled WGS sequence"/>
</dbReference>
<gene>
    <name evidence="1" type="ORF">V3M73_10470</name>
</gene>